<reference evidence="3" key="1">
    <citation type="submission" date="2017-02" db="UniProtKB">
        <authorList>
            <consortium name="WormBaseParasite"/>
        </authorList>
    </citation>
    <scope>IDENTIFICATION</scope>
</reference>
<evidence type="ECO:0000313" key="1">
    <source>
        <dbReference type="EMBL" id="VDO05840.1"/>
    </source>
</evidence>
<dbReference type="WBParaSite" id="HNAJ_0000938601-mRNA-1">
    <property type="protein sequence ID" value="HNAJ_0000938601-mRNA-1"/>
    <property type="gene ID" value="HNAJ_0000938601"/>
</dbReference>
<organism evidence="3">
    <name type="scientific">Rodentolepis nana</name>
    <name type="common">Dwarf tapeworm</name>
    <name type="synonym">Hymenolepis nana</name>
    <dbReference type="NCBI Taxonomy" id="102285"/>
    <lineage>
        <taxon>Eukaryota</taxon>
        <taxon>Metazoa</taxon>
        <taxon>Spiralia</taxon>
        <taxon>Lophotrochozoa</taxon>
        <taxon>Platyhelminthes</taxon>
        <taxon>Cestoda</taxon>
        <taxon>Eucestoda</taxon>
        <taxon>Cyclophyllidea</taxon>
        <taxon>Hymenolepididae</taxon>
        <taxon>Rodentolepis</taxon>
    </lineage>
</organism>
<protein>
    <submittedName>
        <fullName evidence="3">Pept_C1 domain-containing protein</fullName>
    </submittedName>
</protein>
<dbReference type="Proteomes" id="UP000278807">
    <property type="component" value="Unassembled WGS sequence"/>
</dbReference>
<dbReference type="AlphaFoldDB" id="A0A0R3TPI4"/>
<name>A0A0R3TPI4_RODNA</name>
<reference evidence="1 2" key="2">
    <citation type="submission" date="2018-11" db="EMBL/GenBank/DDBJ databases">
        <authorList>
            <consortium name="Pathogen Informatics"/>
        </authorList>
    </citation>
    <scope>NUCLEOTIDE SEQUENCE [LARGE SCALE GENOMIC DNA]</scope>
</reference>
<keyword evidence="2" id="KW-1185">Reference proteome</keyword>
<dbReference type="EMBL" id="UZAE01012593">
    <property type="protein sequence ID" value="VDO05840.1"/>
    <property type="molecule type" value="Genomic_DNA"/>
</dbReference>
<sequence>MREPNQKLETFQMSDILASERSAAFCQGSCDSRMLAFLAQKKVEPNTAVEGEHVDTQICAISGVGRATRVGNCSQMNAIGSYEDTHNEVQRAPIKLDLVTSPFSDVFSKYDPGFQNHLIHEINRVANSCSLFCWGDR</sequence>
<evidence type="ECO:0000313" key="3">
    <source>
        <dbReference type="WBParaSite" id="HNAJ_0000938601-mRNA-1"/>
    </source>
</evidence>
<evidence type="ECO:0000313" key="2">
    <source>
        <dbReference type="Proteomes" id="UP000278807"/>
    </source>
</evidence>
<gene>
    <name evidence="1" type="ORF">HNAJ_LOCUS9381</name>
</gene>
<proteinExistence type="predicted"/>
<accession>A0A0R3TPI4</accession>